<dbReference type="Gene3D" id="3.40.710.10">
    <property type="entry name" value="DD-peptidase/beta-lactamase superfamily"/>
    <property type="match status" value="1"/>
</dbReference>
<evidence type="ECO:0000256" key="6">
    <source>
        <dbReference type="ARBA" id="ARBA00023316"/>
    </source>
</evidence>
<comment type="caution">
    <text evidence="13">The sequence shown here is derived from an EMBL/GenBank/DDBJ whole genome shotgun (WGS) entry which is preliminary data.</text>
</comment>
<dbReference type="RefSeq" id="WP_135996575.1">
    <property type="nucleotide sequence ID" value="NZ_CP071057.1"/>
</dbReference>
<dbReference type="InterPro" id="IPR036680">
    <property type="entry name" value="SPOR-like_sf"/>
</dbReference>
<feature type="active site" description="Proton acceptor" evidence="7">
    <location>
        <position position="56"/>
    </location>
</feature>
<evidence type="ECO:0000256" key="4">
    <source>
        <dbReference type="ARBA" id="ARBA00022960"/>
    </source>
</evidence>
<dbReference type="Pfam" id="PF05036">
    <property type="entry name" value="SPOR"/>
    <property type="match status" value="1"/>
</dbReference>
<keyword evidence="13" id="KW-0121">Carboxypeptidase</keyword>
<comment type="similarity">
    <text evidence="1 9">Belongs to the peptidase S11 family.</text>
</comment>
<evidence type="ECO:0000313" key="14">
    <source>
        <dbReference type="Proteomes" id="UP000308054"/>
    </source>
</evidence>
<evidence type="ECO:0000256" key="3">
    <source>
        <dbReference type="ARBA" id="ARBA00022801"/>
    </source>
</evidence>
<evidence type="ECO:0000256" key="1">
    <source>
        <dbReference type="ARBA" id="ARBA00007164"/>
    </source>
</evidence>
<dbReference type="Pfam" id="PF00768">
    <property type="entry name" value="Peptidase_S11"/>
    <property type="match status" value="1"/>
</dbReference>
<sequence>MIRACLALLLVLAATISAGSAHAQSRSAAFVADMDSGQVLHARQADAPRHPASLTKMMTLYMLFEAIERGDVALTDTMTASAEAASRPASDLGLAAGDTIEVEQAIRALVVRSANDVAVVVAEHLSGSESAFAEAMTARARELGLTSTTFRNASGLHDPAQLTTARDMARLAHALHRDFPQHFHYFAEERFAYDGATYRNHNSLVGRVEGVDGLKTGYIRASGFNVVTTSQRGEHRLVTVVMGGRTGSVRDAHAEELIEAAYTALDARAQSRLLASLDLPRLNPVRERELMTAELAGLDGPVAVGSNDGAPAAAVILADADPLAEPRLVTEPAWAVQVGAYASQAAARARLESLSATLGDAEIARAAPVTEPVERQGRTLWRARFDRLDADAARRVCERLARMGEPCFAVSPQA</sequence>
<keyword evidence="5" id="KW-0573">Peptidoglycan synthesis</keyword>
<dbReference type="InterPro" id="IPR018044">
    <property type="entry name" value="Peptidase_S11"/>
</dbReference>
<evidence type="ECO:0000259" key="12">
    <source>
        <dbReference type="Pfam" id="PF05036"/>
    </source>
</evidence>
<evidence type="ECO:0000256" key="5">
    <source>
        <dbReference type="ARBA" id="ARBA00022984"/>
    </source>
</evidence>
<gene>
    <name evidence="13" type="ORF">E5163_12680</name>
</gene>
<dbReference type="GO" id="GO:0071555">
    <property type="term" value="P:cell wall organization"/>
    <property type="evidence" value="ECO:0007669"/>
    <property type="project" value="UniProtKB-KW"/>
</dbReference>
<feature type="active site" evidence="7">
    <location>
        <position position="113"/>
    </location>
</feature>
<protein>
    <submittedName>
        <fullName evidence="13">D-alanyl-D-alanine carboxypeptidase</fullName>
    </submittedName>
</protein>
<dbReference type="PANTHER" id="PTHR21581">
    <property type="entry name" value="D-ALANYL-D-ALANINE CARBOXYPEPTIDASE"/>
    <property type="match status" value="1"/>
</dbReference>
<evidence type="ECO:0000313" key="13">
    <source>
        <dbReference type="EMBL" id="TGY87776.1"/>
    </source>
</evidence>
<keyword evidence="14" id="KW-1185">Reference proteome</keyword>
<dbReference type="Gene3D" id="3.30.70.1070">
    <property type="entry name" value="Sporulation related repeat"/>
    <property type="match status" value="1"/>
</dbReference>
<reference evidence="13 14" key="1">
    <citation type="journal article" date="2017" name="Int. J. Syst. Evol. Microbiol.">
        <title>Marinicauda algicola sp. nov., isolated from a marine red alga Rhodosorus marinus.</title>
        <authorList>
            <person name="Jeong S.E."/>
            <person name="Jeon S.H."/>
            <person name="Chun B.H."/>
            <person name="Kim D.W."/>
            <person name="Jeon C.O."/>
        </authorList>
    </citation>
    <scope>NUCLEOTIDE SEQUENCE [LARGE SCALE GENOMIC DNA]</scope>
    <source>
        <strain evidence="13 14">JCM 31718</strain>
    </source>
</reference>
<evidence type="ECO:0000256" key="8">
    <source>
        <dbReference type="PIRSR" id="PIRSR618044-2"/>
    </source>
</evidence>
<dbReference type="InterPro" id="IPR001967">
    <property type="entry name" value="Peptidase_S11_N"/>
</dbReference>
<keyword evidence="4" id="KW-0133">Cell shape</keyword>
<dbReference type="Proteomes" id="UP000308054">
    <property type="component" value="Unassembled WGS sequence"/>
</dbReference>
<keyword evidence="13" id="KW-0645">Protease</keyword>
<keyword evidence="3" id="KW-0378">Hydrolase</keyword>
<feature type="domain" description="SPOR" evidence="12">
    <location>
        <begin position="333"/>
        <end position="410"/>
    </location>
</feature>
<dbReference type="AlphaFoldDB" id="A0A4S2GXH7"/>
<dbReference type="GO" id="GO:0042834">
    <property type="term" value="F:peptidoglycan binding"/>
    <property type="evidence" value="ECO:0007669"/>
    <property type="project" value="InterPro"/>
</dbReference>
<feature type="binding site" evidence="8">
    <location>
        <position position="215"/>
    </location>
    <ligand>
        <name>substrate</name>
    </ligand>
</feature>
<dbReference type="GO" id="GO:0009002">
    <property type="term" value="F:serine-type D-Ala-D-Ala carboxypeptidase activity"/>
    <property type="evidence" value="ECO:0007669"/>
    <property type="project" value="InterPro"/>
</dbReference>
<keyword evidence="6" id="KW-0961">Cell wall biogenesis/degradation</keyword>
<feature type="active site" description="Acyl-ester intermediate" evidence="7">
    <location>
        <position position="53"/>
    </location>
</feature>
<organism evidence="13 14">
    <name type="scientific">Marinicauda algicola</name>
    <dbReference type="NCBI Taxonomy" id="2029849"/>
    <lineage>
        <taxon>Bacteria</taxon>
        <taxon>Pseudomonadati</taxon>
        <taxon>Pseudomonadota</taxon>
        <taxon>Alphaproteobacteria</taxon>
        <taxon>Maricaulales</taxon>
        <taxon>Maricaulaceae</taxon>
        <taxon>Marinicauda</taxon>
    </lineage>
</organism>
<evidence type="ECO:0000256" key="10">
    <source>
        <dbReference type="SAM" id="SignalP"/>
    </source>
</evidence>
<dbReference type="SUPFAM" id="SSF56601">
    <property type="entry name" value="beta-lactamase/transpeptidase-like"/>
    <property type="match status" value="1"/>
</dbReference>
<evidence type="ECO:0000256" key="9">
    <source>
        <dbReference type="RuleBase" id="RU004016"/>
    </source>
</evidence>
<dbReference type="InterPro" id="IPR007730">
    <property type="entry name" value="SPOR-like_dom"/>
</dbReference>
<keyword evidence="2 10" id="KW-0732">Signal</keyword>
<dbReference type="PRINTS" id="PR00725">
    <property type="entry name" value="DADACBPTASE1"/>
</dbReference>
<feature type="domain" description="Peptidase S11 D-alanyl-D-alanine carboxypeptidase A N-terminal" evidence="11">
    <location>
        <begin position="26"/>
        <end position="245"/>
    </location>
</feature>
<evidence type="ECO:0000256" key="2">
    <source>
        <dbReference type="ARBA" id="ARBA00022729"/>
    </source>
</evidence>
<feature type="signal peptide" evidence="10">
    <location>
        <begin position="1"/>
        <end position="23"/>
    </location>
</feature>
<accession>A0A4S2GXH7</accession>
<dbReference type="GO" id="GO:0008360">
    <property type="term" value="P:regulation of cell shape"/>
    <property type="evidence" value="ECO:0007669"/>
    <property type="project" value="UniProtKB-KW"/>
</dbReference>
<name>A0A4S2GXH7_9PROT</name>
<evidence type="ECO:0000259" key="11">
    <source>
        <dbReference type="Pfam" id="PF00768"/>
    </source>
</evidence>
<proteinExistence type="inferred from homology"/>
<feature type="chain" id="PRO_5020779610" evidence="10">
    <location>
        <begin position="24"/>
        <end position="414"/>
    </location>
</feature>
<dbReference type="OrthoDB" id="9795979at2"/>
<dbReference type="GO" id="GO:0009252">
    <property type="term" value="P:peptidoglycan biosynthetic process"/>
    <property type="evidence" value="ECO:0007669"/>
    <property type="project" value="UniProtKB-KW"/>
</dbReference>
<evidence type="ECO:0000256" key="7">
    <source>
        <dbReference type="PIRSR" id="PIRSR618044-1"/>
    </source>
</evidence>
<dbReference type="InterPro" id="IPR012338">
    <property type="entry name" value="Beta-lactam/transpept-like"/>
</dbReference>
<dbReference type="EMBL" id="SRXW01000004">
    <property type="protein sequence ID" value="TGY87776.1"/>
    <property type="molecule type" value="Genomic_DNA"/>
</dbReference>
<dbReference type="PANTHER" id="PTHR21581:SF6">
    <property type="entry name" value="TRAFFICKING PROTEIN PARTICLE COMPLEX SUBUNIT 12"/>
    <property type="match status" value="1"/>
</dbReference>
<dbReference type="GO" id="GO:0006508">
    <property type="term" value="P:proteolysis"/>
    <property type="evidence" value="ECO:0007669"/>
    <property type="project" value="InterPro"/>
</dbReference>